<dbReference type="EMBL" id="CP039852">
    <property type="protein sequence ID" value="QCZ94997.1"/>
    <property type="molecule type" value="Genomic_DNA"/>
</dbReference>
<protein>
    <submittedName>
        <fullName evidence="1">GMP/IMP nucleotidase</fullName>
        <ecNumber evidence="1">3.1.3.5</ecNumber>
    </submittedName>
</protein>
<gene>
    <name evidence="1" type="ORF">FBQ74_16610</name>
</gene>
<dbReference type="PRINTS" id="PR00413">
    <property type="entry name" value="HADHALOGNASE"/>
</dbReference>
<dbReference type="OrthoDB" id="9773910at2"/>
<evidence type="ECO:0000313" key="1">
    <source>
        <dbReference type="EMBL" id="QCZ94997.1"/>
    </source>
</evidence>
<accession>A0A5B7YH66</accession>
<keyword evidence="2" id="KW-1185">Reference proteome</keyword>
<dbReference type="RefSeq" id="WP_139757727.1">
    <property type="nucleotide sequence ID" value="NZ_CP039852.1"/>
</dbReference>
<dbReference type="InterPro" id="IPR050155">
    <property type="entry name" value="HAD-like_hydrolase_sf"/>
</dbReference>
<dbReference type="Pfam" id="PF00702">
    <property type="entry name" value="Hydrolase"/>
    <property type="match status" value="1"/>
</dbReference>
<dbReference type="Gene3D" id="3.40.50.1000">
    <property type="entry name" value="HAD superfamily/HAD-like"/>
    <property type="match status" value="1"/>
</dbReference>
<dbReference type="SFLD" id="SFLDS00003">
    <property type="entry name" value="Haloacid_Dehalogenase"/>
    <property type="match status" value="1"/>
</dbReference>
<dbReference type="NCBIfam" id="TIGR01509">
    <property type="entry name" value="HAD-SF-IA-v3"/>
    <property type="match status" value="1"/>
</dbReference>
<evidence type="ECO:0000313" key="2">
    <source>
        <dbReference type="Proteomes" id="UP000304912"/>
    </source>
</evidence>
<organism evidence="1 2">
    <name type="scientific">Salinimonas iocasae</name>
    <dbReference type="NCBI Taxonomy" id="2572577"/>
    <lineage>
        <taxon>Bacteria</taxon>
        <taxon>Pseudomonadati</taxon>
        <taxon>Pseudomonadota</taxon>
        <taxon>Gammaproteobacteria</taxon>
        <taxon>Alteromonadales</taxon>
        <taxon>Alteromonadaceae</taxon>
        <taxon>Alteromonas/Salinimonas group</taxon>
        <taxon>Salinimonas</taxon>
    </lineage>
</organism>
<dbReference type="GO" id="GO:0005829">
    <property type="term" value="C:cytosol"/>
    <property type="evidence" value="ECO:0007669"/>
    <property type="project" value="TreeGrafter"/>
</dbReference>
<dbReference type="SFLD" id="SFLDG01129">
    <property type="entry name" value="C1.5:_HAD__Beta-PGM__Phosphata"/>
    <property type="match status" value="1"/>
</dbReference>
<dbReference type="InterPro" id="IPR023214">
    <property type="entry name" value="HAD_sf"/>
</dbReference>
<sequence length="234" mass="26277">MPNLPWHEIDTVLLDMDGTLLDLHYDNHFWLIHLPRTVAQATGQPLSECKAQMMNHYERVSGQIQWYCLDYWAEQLNLDIMAAKREIAHLIALRPDTIAFLDALKRSGRDVVLVTNSHPEGLALKVERTNLDAHIDTLISTHEFGVTKESQSLWRQLHSRLAFNPARTLFVDDSLPILQAAKQFGIAHLLAVANPDSKQPATVIDAFPAVTDYTKLLDAILAAPVSSDNRSNPT</sequence>
<dbReference type="InterPro" id="IPR006439">
    <property type="entry name" value="HAD-SF_hydro_IA"/>
</dbReference>
<dbReference type="SUPFAM" id="SSF56784">
    <property type="entry name" value="HAD-like"/>
    <property type="match status" value="1"/>
</dbReference>
<proteinExistence type="predicted"/>
<dbReference type="GO" id="GO:0008253">
    <property type="term" value="F:5'-nucleotidase activity"/>
    <property type="evidence" value="ECO:0007669"/>
    <property type="project" value="UniProtKB-EC"/>
</dbReference>
<reference evidence="1 2" key="1">
    <citation type="submission" date="2019-04" db="EMBL/GenBank/DDBJ databases">
        <title>Salinimonas iocasae sp. nov., a halophilic bacterium isolated from the outer tube casing of tubeworms in Okinawa Trough.</title>
        <authorList>
            <person name="Zhang H."/>
            <person name="Wang H."/>
            <person name="Li C."/>
        </authorList>
    </citation>
    <scope>NUCLEOTIDE SEQUENCE [LARGE SCALE GENOMIC DNA]</scope>
    <source>
        <strain evidence="1 2">KX18D6</strain>
    </source>
</reference>
<dbReference type="Proteomes" id="UP000304912">
    <property type="component" value="Chromosome"/>
</dbReference>
<name>A0A5B7YH66_9ALTE</name>
<dbReference type="EC" id="3.1.3.5" evidence="1"/>
<dbReference type="NCBIfam" id="NF011564">
    <property type="entry name" value="PRK14988.1"/>
    <property type="match status" value="1"/>
</dbReference>
<dbReference type="CDD" id="cd01427">
    <property type="entry name" value="HAD_like"/>
    <property type="match status" value="1"/>
</dbReference>
<dbReference type="AlphaFoldDB" id="A0A5B7YH66"/>
<dbReference type="GO" id="GO:0006281">
    <property type="term" value="P:DNA repair"/>
    <property type="evidence" value="ECO:0007669"/>
    <property type="project" value="TreeGrafter"/>
</dbReference>
<dbReference type="KEGG" id="salk:FBQ74_16610"/>
<dbReference type="PANTHER" id="PTHR43434:SF3">
    <property type="entry name" value="GMP_IMP NUCLEOTIDASE YRFG"/>
    <property type="match status" value="1"/>
</dbReference>
<dbReference type="InterPro" id="IPR036412">
    <property type="entry name" value="HAD-like_sf"/>
</dbReference>
<dbReference type="GO" id="GO:0008967">
    <property type="term" value="F:phosphoglycolate phosphatase activity"/>
    <property type="evidence" value="ECO:0007669"/>
    <property type="project" value="TreeGrafter"/>
</dbReference>
<dbReference type="PANTHER" id="PTHR43434">
    <property type="entry name" value="PHOSPHOGLYCOLATE PHOSPHATASE"/>
    <property type="match status" value="1"/>
</dbReference>
<keyword evidence="1" id="KW-0378">Hydrolase</keyword>